<gene>
    <name evidence="1" type="ORF">RIF29_20946</name>
</gene>
<dbReference type="EMBL" id="JAYWIO010000004">
    <property type="protein sequence ID" value="KAK7268251.1"/>
    <property type="molecule type" value="Genomic_DNA"/>
</dbReference>
<reference evidence="1 2" key="1">
    <citation type="submission" date="2024-01" db="EMBL/GenBank/DDBJ databases">
        <title>The genomes of 5 underutilized Papilionoideae crops provide insights into root nodulation and disease resistanc.</title>
        <authorList>
            <person name="Yuan L."/>
        </authorList>
    </citation>
    <scope>NUCLEOTIDE SEQUENCE [LARGE SCALE GENOMIC DNA]</scope>
    <source>
        <strain evidence="1">ZHUSHIDOU_FW_LH</strain>
        <tissue evidence="1">Leaf</tissue>
    </source>
</reference>
<dbReference type="Proteomes" id="UP001372338">
    <property type="component" value="Unassembled WGS sequence"/>
</dbReference>
<dbReference type="AlphaFoldDB" id="A0AAN9F3J5"/>
<proteinExistence type="predicted"/>
<accession>A0AAN9F3J5</accession>
<sequence length="70" mass="7282">MASYKKPTACAIGTFVNHLDLLGGDAVGWLKSIEQGSISSEGASQCLFAGKNRKMSSLVFSMLAVCNGIA</sequence>
<comment type="caution">
    <text evidence="1">The sequence shown here is derived from an EMBL/GenBank/DDBJ whole genome shotgun (WGS) entry which is preliminary data.</text>
</comment>
<name>A0AAN9F3J5_CROPI</name>
<protein>
    <submittedName>
        <fullName evidence="1">Uncharacterized protein</fullName>
    </submittedName>
</protein>
<keyword evidence="2" id="KW-1185">Reference proteome</keyword>
<evidence type="ECO:0000313" key="2">
    <source>
        <dbReference type="Proteomes" id="UP001372338"/>
    </source>
</evidence>
<evidence type="ECO:0000313" key="1">
    <source>
        <dbReference type="EMBL" id="KAK7268251.1"/>
    </source>
</evidence>
<organism evidence="1 2">
    <name type="scientific">Crotalaria pallida</name>
    <name type="common">Smooth rattlebox</name>
    <name type="synonym">Crotalaria striata</name>
    <dbReference type="NCBI Taxonomy" id="3830"/>
    <lineage>
        <taxon>Eukaryota</taxon>
        <taxon>Viridiplantae</taxon>
        <taxon>Streptophyta</taxon>
        <taxon>Embryophyta</taxon>
        <taxon>Tracheophyta</taxon>
        <taxon>Spermatophyta</taxon>
        <taxon>Magnoliopsida</taxon>
        <taxon>eudicotyledons</taxon>
        <taxon>Gunneridae</taxon>
        <taxon>Pentapetalae</taxon>
        <taxon>rosids</taxon>
        <taxon>fabids</taxon>
        <taxon>Fabales</taxon>
        <taxon>Fabaceae</taxon>
        <taxon>Papilionoideae</taxon>
        <taxon>50 kb inversion clade</taxon>
        <taxon>genistoids sensu lato</taxon>
        <taxon>core genistoids</taxon>
        <taxon>Crotalarieae</taxon>
        <taxon>Crotalaria</taxon>
    </lineage>
</organism>